<dbReference type="InterPro" id="IPR010982">
    <property type="entry name" value="Lambda_DNA-bd_dom_sf"/>
</dbReference>
<proteinExistence type="predicted"/>
<evidence type="ECO:0000313" key="3">
    <source>
        <dbReference type="Proteomes" id="UP000033115"/>
    </source>
</evidence>
<dbReference type="RefSeq" id="WP_029159933.1">
    <property type="nucleotide sequence ID" value="NZ_CP009933.1"/>
</dbReference>
<dbReference type="EMBL" id="CP009933">
    <property type="protein sequence ID" value="AKA68495.1"/>
    <property type="molecule type" value="Genomic_DNA"/>
</dbReference>
<dbReference type="Pfam" id="PF01381">
    <property type="entry name" value="HTH_3"/>
    <property type="match status" value="1"/>
</dbReference>
<name>A0A0E3JZN9_CLOSL</name>
<dbReference type="SUPFAM" id="SSF47413">
    <property type="entry name" value="lambda repressor-like DNA-binding domains"/>
    <property type="match status" value="1"/>
</dbReference>
<dbReference type="HOGENOM" id="CLU_201038_0_0_9"/>
<keyword evidence="3" id="KW-1185">Reference proteome</keyword>
<feature type="domain" description="HTH cro/C1-type" evidence="1">
    <location>
        <begin position="3"/>
        <end position="57"/>
    </location>
</feature>
<dbReference type="SMART" id="SM00530">
    <property type="entry name" value="HTH_XRE"/>
    <property type="match status" value="1"/>
</dbReference>
<organism evidence="2 3">
    <name type="scientific">Clostridium scatologenes</name>
    <dbReference type="NCBI Taxonomy" id="1548"/>
    <lineage>
        <taxon>Bacteria</taxon>
        <taxon>Bacillati</taxon>
        <taxon>Bacillota</taxon>
        <taxon>Clostridia</taxon>
        <taxon>Eubacteriales</taxon>
        <taxon>Clostridiaceae</taxon>
        <taxon>Clostridium</taxon>
    </lineage>
</organism>
<dbReference type="Proteomes" id="UP000033115">
    <property type="component" value="Chromosome"/>
</dbReference>
<evidence type="ECO:0000313" key="2">
    <source>
        <dbReference type="EMBL" id="AKA68495.1"/>
    </source>
</evidence>
<dbReference type="InterPro" id="IPR001387">
    <property type="entry name" value="Cro/C1-type_HTH"/>
</dbReference>
<dbReference type="GO" id="GO:0003677">
    <property type="term" value="F:DNA binding"/>
    <property type="evidence" value="ECO:0007669"/>
    <property type="project" value="InterPro"/>
</dbReference>
<protein>
    <submittedName>
        <fullName evidence="2">Transcriptional regulator</fullName>
    </submittedName>
</protein>
<dbReference type="PROSITE" id="PS50943">
    <property type="entry name" value="HTH_CROC1"/>
    <property type="match status" value="1"/>
</dbReference>
<reference evidence="2 3" key="1">
    <citation type="journal article" date="2015" name="J. Biotechnol.">
        <title>Complete genome sequence of a malodorant-producing acetogen, Clostridium scatologenes ATCC 25775(T).</title>
        <authorList>
            <person name="Zhu Z."/>
            <person name="Guo T."/>
            <person name="Zheng H."/>
            <person name="Song T."/>
            <person name="Ouyang P."/>
            <person name="Xie J."/>
        </authorList>
    </citation>
    <scope>NUCLEOTIDE SEQUENCE [LARGE SCALE GENOMIC DNA]</scope>
    <source>
        <strain evidence="2 3">ATCC 25775</strain>
    </source>
</reference>
<dbReference type="CDD" id="cd00093">
    <property type="entry name" value="HTH_XRE"/>
    <property type="match status" value="1"/>
</dbReference>
<dbReference type="AlphaFoldDB" id="A0A0E3JZN9"/>
<dbReference type="STRING" id="1548.CSCA_1370"/>
<evidence type="ECO:0000259" key="1">
    <source>
        <dbReference type="PROSITE" id="PS50943"/>
    </source>
</evidence>
<dbReference type="KEGG" id="csq:CSCA_1370"/>
<accession>A0A0E3JZN9</accession>
<gene>
    <name evidence="2" type="ORF">CSCA_1370</name>
</gene>
<sequence>MTLKELRKQSGLKAYKIAEMLGISRAQLNNLEKGKYKMDKLKIEKLSEVYCKEIKEIKLIVSKGGEGNV</sequence>
<dbReference type="Gene3D" id="1.10.260.40">
    <property type="entry name" value="lambda repressor-like DNA-binding domains"/>
    <property type="match status" value="1"/>
</dbReference>